<name>A0ABW2N9R4_9ACTN</name>
<dbReference type="RefSeq" id="WP_255891210.1">
    <property type="nucleotide sequence ID" value="NZ_JAFMZM010000004.1"/>
</dbReference>
<feature type="transmembrane region" description="Helical" evidence="1">
    <location>
        <begin position="38"/>
        <end position="54"/>
    </location>
</feature>
<sequence length="98" mass="10064">MWTAILLACAGCYLLKLAGLSLPQRVLAHPTVERVADLIPVALLAALVAVQVVSDGRSLTVDARVLGLGFAVVALLLRAPFLVVVVGAAVVAALARLV</sequence>
<evidence type="ECO:0000313" key="2">
    <source>
        <dbReference type="EMBL" id="MFC7361626.1"/>
    </source>
</evidence>
<evidence type="ECO:0000313" key="3">
    <source>
        <dbReference type="Proteomes" id="UP001596524"/>
    </source>
</evidence>
<gene>
    <name evidence="2" type="ORF">ACFQO6_15225</name>
</gene>
<accession>A0ABW2N9R4</accession>
<keyword evidence="3" id="KW-1185">Reference proteome</keyword>
<keyword evidence="1" id="KW-1133">Transmembrane helix</keyword>
<keyword evidence="1" id="KW-0472">Membrane</keyword>
<proteinExistence type="predicted"/>
<protein>
    <submittedName>
        <fullName evidence="2">AzlD domain-containing protein</fullName>
    </submittedName>
</protein>
<dbReference type="Proteomes" id="UP001596524">
    <property type="component" value="Unassembled WGS sequence"/>
</dbReference>
<dbReference type="Pfam" id="PF05437">
    <property type="entry name" value="AzlD"/>
    <property type="match status" value="1"/>
</dbReference>
<dbReference type="EMBL" id="JBHTCH010000017">
    <property type="protein sequence ID" value="MFC7361626.1"/>
    <property type="molecule type" value="Genomic_DNA"/>
</dbReference>
<keyword evidence="1" id="KW-0812">Transmembrane</keyword>
<dbReference type="InterPro" id="IPR008407">
    <property type="entry name" value="Brnchd-chn_aa_trnsp_AzlD"/>
</dbReference>
<evidence type="ECO:0000256" key="1">
    <source>
        <dbReference type="SAM" id="Phobius"/>
    </source>
</evidence>
<comment type="caution">
    <text evidence="2">The sequence shown here is derived from an EMBL/GenBank/DDBJ whole genome shotgun (WGS) entry which is preliminary data.</text>
</comment>
<organism evidence="2 3">
    <name type="scientific">Nocardioides astragali</name>
    <dbReference type="NCBI Taxonomy" id="1776736"/>
    <lineage>
        <taxon>Bacteria</taxon>
        <taxon>Bacillati</taxon>
        <taxon>Actinomycetota</taxon>
        <taxon>Actinomycetes</taxon>
        <taxon>Propionibacteriales</taxon>
        <taxon>Nocardioidaceae</taxon>
        <taxon>Nocardioides</taxon>
    </lineage>
</organism>
<reference evidence="3" key="1">
    <citation type="journal article" date="2019" name="Int. J. Syst. Evol. Microbiol.">
        <title>The Global Catalogue of Microorganisms (GCM) 10K type strain sequencing project: providing services to taxonomists for standard genome sequencing and annotation.</title>
        <authorList>
            <consortium name="The Broad Institute Genomics Platform"/>
            <consortium name="The Broad Institute Genome Sequencing Center for Infectious Disease"/>
            <person name="Wu L."/>
            <person name="Ma J."/>
        </authorList>
    </citation>
    <scope>NUCLEOTIDE SEQUENCE [LARGE SCALE GENOMIC DNA]</scope>
    <source>
        <strain evidence="3">FCH27</strain>
    </source>
</reference>
<feature type="transmembrane region" description="Helical" evidence="1">
    <location>
        <begin position="66"/>
        <end position="95"/>
    </location>
</feature>